<dbReference type="EMBL" id="CP010519">
    <property type="protein sequence ID" value="AJE81990.1"/>
    <property type="molecule type" value="Genomic_DNA"/>
</dbReference>
<organism evidence="3 4">
    <name type="scientific">Streptomyces albus (strain ATCC 21838 / DSM 41398 / FERM P-419 / JCM 4703 / NBRC 107858)</name>
    <dbReference type="NCBI Taxonomy" id="1081613"/>
    <lineage>
        <taxon>Bacteria</taxon>
        <taxon>Bacillati</taxon>
        <taxon>Actinomycetota</taxon>
        <taxon>Actinomycetes</taxon>
        <taxon>Kitasatosporales</taxon>
        <taxon>Streptomycetaceae</taxon>
        <taxon>Streptomyces</taxon>
    </lineage>
</organism>
<reference evidence="3 4" key="1">
    <citation type="submission" date="2015-01" db="EMBL/GenBank/DDBJ databases">
        <title>Enhanced salinomycin production by adjusting the supply of polyketide extender units in Streptomyce albus DSM 41398.</title>
        <authorList>
            <person name="Lu C."/>
        </authorList>
    </citation>
    <scope>NUCLEOTIDE SEQUENCE [LARGE SCALE GENOMIC DNA]</scope>
    <source>
        <strain evidence="4">ATCC 21838 / DSM 41398 / FERM P-419 / JCM 4703 / NBRC 107858</strain>
    </source>
</reference>
<keyword evidence="4" id="KW-1185">Reference proteome</keyword>
<proteinExistence type="predicted"/>
<evidence type="ECO:0000313" key="4">
    <source>
        <dbReference type="Proteomes" id="UP000031523"/>
    </source>
</evidence>
<evidence type="ECO:0000259" key="2">
    <source>
        <dbReference type="Pfam" id="PF12728"/>
    </source>
</evidence>
<dbReference type="InterPro" id="IPR009061">
    <property type="entry name" value="DNA-bd_dom_put_sf"/>
</dbReference>
<keyword evidence="3" id="KW-0238">DNA-binding</keyword>
<dbReference type="Pfam" id="PF12728">
    <property type="entry name" value="HTH_17"/>
    <property type="match status" value="1"/>
</dbReference>
<accession>A0A0B5ERS0</accession>
<dbReference type="Proteomes" id="UP000031523">
    <property type="component" value="Chromosome"/>
</dbReference>
<name>A0A0B5ERS0_STRA4</name>
<gene>
    <name evidence="3" type="ORF">SLNWT_1614</name>
</gene>
<evidence type="ECO:0000256" key="1">
    <source>
        <dbReference type="SAM" id="MobiDB-lite"/>
    </source>
</evidence>
<dbReference type="GO" id="GO:0003677">
    <property type="term" value="F:DNA binding"/>
    <property type="evidence" value="ECO:0007669"/>
    <property type="project" value="UniProtKB-KW"/>
</dbReference>
<dbReference type="KEGG" id="sals:SLNWT_1614"/>
<sequence>MNASTRRTARGASAPTPLPTRYLTPEDLVTMFGLPSIETVYTWRRKHIGPPGFRVGKHLRYDPTAVATWVTAQTALEDAA</sequence>
<dbReference type="SUPFAM" id="SSF46955">
    <property type="entry name" value="Putative DNA-binding domain"/>
    <property type="match status" value="1"/>
</dbReference>
<feature type="compositionally biased region" description="Low complexity" evidence="1">
    <location>
        <begin position="1"/>
        <end position="15"/>
    </location>
</feature>
<dbReference type="AlphaFoldDB" id="A0A0B5ERS0"/>
<protein>
    <submittedName>
        <fullName evidence="3">DNA-binding protein</fullName>
    </submittedName>
</protein>
<evidence type="ECO:0000313" key="3">
    <source>
        <dbReference type="EMBL" id="AJE81990.1"/>
    </source>
</evidence>
<feature type="region of interest" description="Disordered" evidence="1">
    <location>
        <begin position="1"/>
        <end position="20"/>
    </location>
</feature>
<feature type="domain" description="Helix-turn-helix" evidence="2">
    <location>
        <begin position="22"/>
        <end position="73"/>
    </location>
</feature>
<dbReference type="InterPro" id="IPR041657">
    <property type="entry name" value="HTH_17"/>
</dbReference>